<keyword evidence="3" id="KW-1185">Reference proteome</keyword>
<dbReference type="Gene3D" id="3.40.50.620">
    <property type="entry name" value="HUPs"/>
    <property type="match status" value="1"/>
</dbReference>
<name>A0A0R1HUR8_9LACO</name>
<evidence type="ECO:0000313" key="3">
    <source>
        <dbReference type="Proteomes" id="UP000050911"/>
    </source>
</evidence>
<comment type="caution">
    <text evidence="2">The sequence shown here is derived from an EMBL/GenBank/DDBJ whole genome shotgun (WGS) entry which is preliminary data.</text>
</comment>
<sequence>MSNGFESQGNYGYLADKKQIVVGVDGGHQAKGALDNAVKLSRAGQIPITLVQVVDPELTKHVANPQSYLKHLTETVEQELKALCEQLPADIKHSYQMTIGDPVNTLISYLKESTNYLLVAQSNGGGYNIQKIGHVAKALMSNGHRNLETVLTI</sequence>
<dbReference type="AlphaFoldDB" id="A0A0R1HUR8"/>
<proteinExistence type="predicted"/>
<gene>
    <name evidence="2" type="ORF">FC96_GL002467</name>
</gene>
<dbReference type="InterPro" id="IPR014729">
    <property type="entry name" value="Rossmann-like_a/b/a_fold"/>
</dbReference>
<reference evidence="2 3" key="1">
    <citation type="journal article" date="2015" name="Genome Announc.">
        <title>Expanding the biotechnology potential of lactobacilli through comparative genomics of 213 strains and associated genera.</title>
        <authorList>
            <person name="Sun Z."/>
            <person name="Harris H.M."/>
            <person name="McCann A."/>
            <person name="Guo C."/>
            <person name="Argimon S."/>
            <person name="Zhang W."/>
            <person name="Yang X."/>
            <person name="Jeffery I.B."/>
            <person name="Cooney J.C."/>
            <person name="Kagawa T.F."/>
            <person name="Liu W."/>
            <person name="Song Y."/>
            <person name="Salvetti E."/>
            <person name="Wrobel A."/>
            <person name="Rasinkangas P."/>
            <person name="Parkhill J."/>
            <person name="Rea M.C."/>
            <person name="O'Sullivan O."/>
            <person name="Ritari J."/>
            <person name="Douillard F.P."/>
            <person name="Paul Ross R."/>
            <person name="Yang R."/>
            <person name="Briner A.E."/>
            <person name="Felis G.E."/>
            <person name="de Vos W.M."/>
            <person name="Barrangou R."/>
            <person name="Klaenhammer T.R."/>
            <person name="Caufield P.W."/>
            <person name="Cui Y."/>
            <person name="Zhang H."/>
            <person name="O'Toole P.W."/>
        </authorList>
    </citation>
    <scope>NUCLEOTIDE SEQUENCE [LARGE SCALE GENOMIC DNA]</scope>
    <source>
        <strain evidence="2 3">JCM 15530</strain>
    </source>
</reference>
<dbReference type="SUPFAM" id="SSF52402">
    <property type="entry name" value="Adenine nucleotide alpha hydrolases-like"/>
    <property type="match status" value="1"/>
</dbReference>
<dbReference type="RefSeq" id="WP_056942864.1">
    <property type="nucleotide sequence ID" value="NZ_AZCX01000008.1"/>
</dbReference>
<evidence type="ECO:0000259" key="1">
    <source>
        <dbReference type="Pfam" id="PF00582"/>
    </source>
</evidence>
<dbReference type="Pfam" id="PF00582">
    <property type="entry name" value="Usp"/>
    <property type="match status" value="1"/>
</dbReference>
<dbReference type="PATRIC" id="fig|1302272.5.peg.2516"/>
<organism evidence="2 3">
    <name type="scientific">Secundilactobacillus kimchicus JCM 15530</name>
    <dbReference type="NCBI Taxonomy" id="1302272"/>
    <lineage>
        <taxon>Bacteria</taxon>
        <taxon>Bacillati</taxon>
        <taxon>Bacillota</taxon>
        <taxon>Bacilli</taxon>
        <taxon>Lactobacillales</taxon>
        <taxon>Lactobacillaceae</taxon>
        <taxon>Secundilactobacillus</taxon>
    </lineage>
</organism>
<dbReference type="EMBL" id="AZCX01000008">
    <property type="protein sequence ID" value="KRK47540.1"/>
    <property type="molecule type" value="Genomic_DNA"/>
</dbReference>
<evidence type="ECO:0000313" key="2">
    <source>
        <dbReference type="EMBL" id="KRK47540.1"/>
    </source>
</evidence>
<dbReference type="InterPro" id="IPR006016">
    <property type="entry name" value="UspA"/>
</dbReference>
<protein>
    <recommendedName>
        <fullName evidence="1">UspA domain-containing protein</fullName>
    </recommendedName>
</protein>
<feature type="domain" description="UspA" evidence="1">
    <location>
        <begin position="18"/>
        <end position="142"/>
    </location>
</feature>
<dbReference type="Proteomes" id="UP000050911">
    <property type="component" value="Unassembled WGS sequence"/>
</dbReference>
<accession>A0A0R1HUR8</accession>